<dbReference type="EMBL" id="JAODUP010001009">
    <property type="protein sequence ID" value="KAK2141979.1"/>
    <property type="molecule type" value="Genomic_DNA"/>
</dbReference>
<dbReference type="Gene3D" id="3.90.215.10">
    <property type="entry name" value="Gamma Fibrinogen, chain A, domain 1"/>
    <property type="match status" value="1"/>
</dbReference>
<dbReference type="PROSITE" id="PS51406">
    <property type="entry name" value="FIBRINOGEN_C_2"/>
    <property type="match status" value="1"/>
</dbReference>
<evidence type="ECO:0000259" key="1">
    <source>
        <dbReference type="PROSITE" id="PS51406"/>
    </source>
</evidence>
<dbReference type="PANTHER" id="PTHR19143:SF444">
    <property type="entry name" value="PROTEIN SCABROUS"/>
    <property type="match status" value="1"/>
</dbReference>
<evidence type="ECO:0000313" key="3">
    <source>
        <dbReference type="Proteomes" id="UP001208570"/>
    </source>
</evidence>
<dbReference type="PANTHER" id="PTHR19143">
    <property type="entry name" value="FIBRINOGEN/TENASCIN/ANGIOPOEITIN"/>
    <property type="match status" value="1"/>
</dbReference>
<keyword evidence="3" id="KW-1185">Reference proteome</keyword>
<dbReference type="GO" id="GO:0005615">
    <property type="term" value="C:extracellular space"/>
    <property type="evidence" value="ECO:0007669"/>
    <property type="project" value="TreeGrafter"/>
</dbReference>
<gene>
    <name evidence="2" type="ORF">LSH36_1009g01008</name>
</gene>
<feature type="domain" description="Fibrinogen C-terminal" evidence="1">
    <location>
        <begin position="37"/>
        <end position="237"/>
    </location>
</feature>
<reference evidence="2" key="1">
    <citation type="journal article" date="2023" name="Mol. Biol. Evol.">
        <title>Third-Generation Sequencing Reveals the Adaptive Role of the Epigenome in Three Deep-Sea Polychaetes.</title>
        <authorList>
            <person name="Perez M."/>
            <person name="Aroh O."/>
            <person name="Sun Y."/>
            <person name="Lan Y."/>
            <person name="Juniper S.K."/>
            <person name="Young C.R."/>
            <person name="Angers B."/>
            <person name="Qian P.Y."/>
        </authorList>
    </citation>
    <scope>NUCLEOTIDE SEQUENCE</scope>
    <source>
        <strain evidence="2">P08H-3</strain>
    </source>
</reference>
<dbReference type="Pfam" id="PF00147">
    <property type="entry name" value="Fibrinogen_C"/>
    <property type="match status" value="1"/>
</dbReference>
<dbReference type="InterPro" id="IPR050373">
    <property type="entry name" value="Fibrinogen_C-term_domain"/>
</dbReference>
<organism evidence="2 3">
    <name type="scientific">Paralvinella palmiformis</name>
    <dbReference type="NCBI Taxonomy" id="53620"/>
    <lineage>
        <taxon>Eukaryota</taxon>
        <taxon>Metazoa</taxon>
        <taxon>Spiralia</taxon>
        <taxon>Lophotrochozoa</taxon>
        <taxon>Annelida</taxon>
        <taxon>Polychaeta</taxon>
        <taxon>Sedentaria</taxon>
        <taxon>Canalipalpata</taxon>
        <taxon>Terebellida</taxon>
        <taxon>Terebelliformia</taxon>
        <taxon>Alvinellidae</taxon>
        <taxon>Paralvinella</taxon>
    </lineage>
</organism>
<accession>A0AAD9IWJ6</accession>
<dbReference type="Proteomes" id="UP001208570">
    <property type="component" value="Unassembled WGS sequence"/>
</dbReference>
<dbReference type="InterPro" id="IPR014716">
    <property type="entry name" value="Fibrinogen_a/b/g_C_1"/>
</dbReference>
<dbReference type="SUPFAM" id="SSF56496">
    <property type="entry name" value="Fibrinogen C-terminal domain-like"/>
    <property type="match status" value="1"/>
</dbReference>
<dbReference type="InterPro" id="IPR000742">
    <property type="entry name" value="EGF"/>
</dbReference>
<comment type="caution">
    <text evidence="2">The sequence shown here is derived from an EMBL/GenBank/DDBJ whole genome shotgun (WGS) entry which is preliminary data.</text>
</comment>
<sequence>MLEFNARGKFIRKTDDPCGSVLCNNGGSCQSDGSCQCTTYCFGSECDDCIIGTQRPVSTPLKINNVQCDVLIEGGWILLMRRMDGSVNFYRGWSDYKVGFGDLATEFWIGNECIHLLTNNGSSFRIRFDMINLNGDWLWAEYSDFSIGPESDKYRLSIHGYNGIAAYLDNMKFTTPDDDNDLSSDNCAVETHGSWWHNMCSLVMFTGYYGSGYNSDGVKWKPAAVDLPFADMKIKVV</sequence>
<name>A0AAD9IWJ6_9ANNE</name>
<dbReference type="SMART" id="SM00186">
    <property type="entry name" value="FBG"/>
    <property type="match status" value="1"/>
</dbReference>
<protein>
    <recommendedName>
        <fullName evidence="1">Fibrinogen C-terminal domain-containing protein</fullName>
    </recommendedName>
</protein>
<proteinExistence type="predicted"/>
<evidence type="ECO:0000313" key="2">
    <source>
        <dbReference type="EMBL" id="KAK2141979.1"/>
    </source>
</evidence>
<dbReference type="InterPro" id="IPR036056">
    <property type="entry name" value="Fibrinogen-like_C"/>
</dbReference>
<dbReference type="AlphaFoldDB" id="A0AAD9IWJ6"/>
<dbReference type="PROSITE" id="PS00022">
    <property type="entry name" value="EGF_1"/>
    <property type="match status" value="1"/>
</dbReference>
<dbReference type="InterPro" id="IPR002181">
    <property type="entry name" value="Fibrinogen_a/b/g_C_dom"/>
</dbReference>